<sequence length="1836" mass="179735">MKIFTKLFQFIFKVSPMLLGLGLVLGFQSNVLGQSQTYNSSGTFTVPHKITSVQVQIWGAGGGGGFVDSNRGGGGGGGGAYLQVNSFPVSPGTISVTVGAGGNGQSLTFTGVGTGGNSSFGALSANGGTGANGLNGGTGGAAAASGDIRTAGFSGISASNSGNSAGGNGGNGANSTGTGGAGGPTSSGVGQPGTQPGGGGGGEGANGANGGRGGDGRVIVSWTCSNTLTSGVGTNNQTICQGTGISNITYVIAGATGATVTGLPAGVTANYVDGDLTISGNPATPGTYNYSITPTGSCTSSTATGTITVTANKAVSAASSVPTLCINTPLSAITHTTTSISGIGVGPTGLPPGVTVGLSGNTLTISGTPTASGTFNYSIPLTGATCGPDVSATGTIIVNPDKTVGGASSSPTLCINSPLTAITHSTTNATGIGVPTGLPSGVTASFNLATQTITISGTPTVSGPFNYSIPVLGCGPAVSATGTITVTPDKAVSVASSAPTLCINTPLSAITHTTTSISGIGVGPTGLPPGVTVGLSGNTLTISGTPTASGTFNYSIPLTGATCGPDVSATGTIIVNPDKTVGGASSSPTLCINSPLTAITHSTTNATGIGVPTGLPSGVTASFNLATQTITISGTPTVSGPFNYSIPVLGCGPAVSATGTITVNPNNTVSAPSANPTVCVNAAITPITHTTTGTTGIGAATGLPTGLSASWASNTITISGTPTQTGTFNYTIPLTGGCGTVNATGTITVHAQAAIISPSLGAQVRCINTAFAPISVGTGFGLTYQWYSNTTASNSGGALIGSATSNTFTPPSNVAGTTYYYVVVTSATCGTTATSAPSGAFVVNPLPVVTFSSQPAVGDYCVDTDLTYTTQSGQSNYIWSIPGTAGTEYTIISGGTSTSNTVVIRWLTAGPKSISVNYTDTNGCGTPTAAISNSITVRKNTVTASSDPHPSSCFINRTITPFTHTTTLANGIGTPVGLPTGISASFSGNTITISGTVDGSVLPGVYPYTIPLTGGCGTVSASGFIDVQPEYALTKITSVSPSNTGGNATITLTGNPSLFADGPYVVNYQMGLANPLSATNTTVNFVNGVGQFFSSTINNESLTSLTVNSIRKVTDDCPVDLTVNNITFFGIQPKIYNTNGTFFVPAGIYQITVKVYGGGGGGGSGSHGAGGGGGGYSERTINVVPGEPIAIFVGNGGNGQTGTTAAQTGQPSYVTRDSNHPNPVASSLAYAYGGIGATGGTPGLGGVGQTTNGNPGNNPTGSAGGQGGKGGGVDGGVGGAGGVSGNVAARRGKAGLPFGGGGGGSHSNADGGNGAGGYVIITYPLPPVDSCFVVIDDGSISGFTVIEYLCDDVWEAPEGLSEFTVYVGSGGGGGGGGEGSGGGGSGSLIVQTINSPFPGFPAGTTYTIGVGQGGAGAPGIDQPGSAGEPSTFSGTGVNINVPGGGGGGSSQQNPGGDGASGGGGGASPAPDKSFGVGGSVIPITYTGPSVIVYQGNVGGLGDYSEPQNSVAGGGGGGLVPWGSGNDGQNGKAAGNGQGEGGRGGDGIALILGDSVRYYGGGGGGIGEFFNGTEKIGEGGIAVDPNTGVSVKLGGDGNLNILNTTGLGLPGRDKTGSGGGAGYNGGGKGGNGVVYIVYFNVRILGVELQEFTANYSSDNRTGKLKWSTAKERGNSHFEIERAVGDTKTWTKIGEVAGKGYSDSPVEYSFDDLELPAGGGNIFYRLKQVSLNGQYEYSVTRAIQVHPVDGSSTWVVYPNPSSSGSNVKVELLQKSSYREEPVQVMISDIRGIAEIYSGAKPEEVSNLVNNYLEKARPGVYILQLVWGDRTEQHKLLRR</sequence>
<feature type="region of interest" description="Disordered" evidence="1">
    <location>
        <begin position="1243"/>
        <end position="1277"/>
    </location>
</feature>
<organism evidence="3 4">
    <name type="scientific">Algoriphagus lacus</name>
    <dbReference type="NCBI Taxonomy" id="2056311"/>
    <lineage>
        <taxon>Bacteria</taxon>
        <taxon>Pseudomonadati</taxon>
        <taxon>Bacteroidota</taxon>
        <taxon>Cytophagia</taxon>
        <taxon>Cytophagales</taxon>
        <taxon>Cyclobacteriaceae</taxon>
        <taxon>Algoriphagus</taxon>
    </lineage>
</organism>
<comment type="caution">
    <text evidence="3">The sequence shown here is derived from an EMBL/GenBank/DDBJ whole genome shotgun (WGS) entry which is preliminary data.</text>
</comment>
<feature type="compositionally biased region" description="Polar residues" evidence="1">
    <location>
        <begin position="1211"/>
        <end position="1221"/>
    </location>
</feature>
<keyword evidence="4" id="KW-1185">Reference proteome</keyword>
<feature type="region of interest" description="Disordered" evidence="1">
    <location>
        <begin position="162"/>
        <end position="213"/>
    </location>
</feature>
<evidence type="ECO:0000256" key="1">
    <source>
        <dbReference type="SAM" id="MobiDB-lite"/>
    </source>
</evidence>
<feature type="region of interest" description="Disordered" evidence="1">
    <location>
        <begin position="1414"/>
        <end position="1473"/>
    </location>
</feature>
<dbReference type="Gene3D" id="2.60.40.10">
    <property type="entry name" value="Immunoglobulins"/>
    <property type="match status" value="3"/>
</dbReference>
<evidence type="ECO:0000313" key="4">
    <source>
        <dbReference type="Proteomes" id="UP000283522"/>
    </source>
</evidence>
<accession>A0A418PSZ3</accession>
<feature type="compositionally biased region" description="Gly residues" evidence="1">
    <location>
        <begin position="1511"/>
        <end position="1539"/>
    </location>
</feature>
<dbReference type="InterPro" id="IPR049304">
    <property type="entry name" value="Gly_rich_dom"/>
</dbReference>
<dbReference type="NCBIfam" id="TIGR04183">
    <property type="entry name" value="Por_Secre_tail"/>
    <property type="match status" value="1"/>
</dbReference>
<dbReference type="Gene3D" id="2.60.40.2700">
    <property type="match status" value="1"/>
</dbReference>
<feature type="compositionally biased region" description="Gly residues" evidence="1">
    <location>
        <begin position="195"/>
        <end position="213"/>
    </location>
</feature>
<dbReference type="InterPro" id="IPR013783">
    <property type="entry name" value="Ig-like_fold"/>
</dbReference>
<feature type="domain" description="Glycine-rich" evidence="2">
    <location>
        <begin position="41"/>
        <end position="222"/>
    </location>
</feature>
<feature type="domain" description="Glycine-rich" evidence="2">
    <location>
        <begin position="1139"/>
        <end position="1323"/>
    </location>
</feature>
<evidence type="ECO:0000313" key="3">
    <source>
        <dbReference type="EMBL" id="RIW16162.1"/>
    </source>
</evidence>
<gene>
    <name evidence="3" type="ORF">D0X99_07270</name>
</gene>
<feature type="region of interest" description="Disordered" evidence="1">
    <location>
        <begin position="1508"/>
        <end position="1539"/>
    </location>
</feature>
<protein>
    <submittedName>
        <fullName evidence="3">T9SS C-terminal target domain-containing protein</fullName>
    </submittedName>
</protein>
<feature type="compositionally biased region" description="Low complexity" evidence="1">
    <location>
        <begin position="1249"/>
        <end position="1261"/>
    </location>
</feature>
<feature type="compositionally biased region" description="Gly residues" evidence="1">
    <location>
        <begin position="1262"/>
        <end position="1277"/>
    </location>
</feature>
<feature type="region of interest" description="Disordered" evidence="1">
    <location>
        <begin position="1200"/>
        <end position="1221"/>
    </location>
</feature>
<dbReference type="EMBL" id="QXML01000003">
    <property type="protein sequence ID" value="RIW16162.1"/>
    <property type="molecule type" value="Genomic_DNA"/>
</dbReference>
<dbReference type="Proteomes" id="UP000283522">
    <property type="component" value="Unassembled WGS sequence"/>
</dbReference>
<dbReference type="Pfam" id="PF21722">
    <property type="entry name" value="Gly_rich_2"/>
    <property type="match status" value="3"/>
</dbReference>
<feature type="compositionally biased region" description="Gly residues" evidence="1">
    <location>
        <begin position="1442"/>
        <end position="1466"/>
    </location>
</feature>
<evidence type="ECO:0000259" key="2">
    <source>
        <dbReference type="Pfam" id="PF21722"/>
    </source>
</evidence>
<name>A0A418PSZ3_9BACT</name>
<dbReference type="InterPro" id="IPR026444">
    <property type="entry name" value="Secre_tail"/>
</dbReference>
<feature type="compositionally biased region" description="Low complexity" evidence="1">
    <location>
        <begin position="1201"/>
        <end position="1210"/>
    </location>
</feature>
<feature type="compositionally biased region" description="Gly residues" evidence="1">
    <location>
        <begin position="164"/>
        <end position="185"/>
    </location>
</feature>
<feature type="domain" description="Glycine-rich" evidence="2">
    <location>
        <begin position="1353"/>
        <end position="1637"/>
    </location>
</feature>
<reference evidence="3 4" key="1">
    <citation type="submission" date="2018-09" db="EMBL/GenBank/DDBJ databases">
        <authorList>
            <person name="Wang X."/>
            <person name="Du Z."/>
        </authorList>
    </citation>
    <scope>NUCLEOTIDE SEQUENCE [LARGE SCALE GENOMIC DNA]</scope>
    <source>
        <strain evidence="3 4">N3</strain>
    </source>
</reference>
<proteinExistence type="predicted"/>